<keyword evidence="4 8" id="KW-0812">Transmembrane</keyword>
<accession>A0A328D3C5</accession>
<name>A0A328D3C5_9ASTE</name>
<evidence type="ECO:0000256" key="9">
    <source>
        <dbReference type="RuleBase" id="RU000488"/>
    </source>
</evidence>
<dbReference type="Gene3D" id="1.50.40.10">
    <property type="entry name" value="Mitochondrial carrier domain"/>
    <property type="match status" value="2"/>
</dbReference>
<evidence type="ECO:0000256" key="2">
    <source>
        <dbReference type="ARBA" id="ARBA00006375"/>
    </source>
</evidence>
<keyword evidence="6" id="KW-1133">Transmembrane helix</keyword>
<comment type="subcellular location">
    <subcellularLocation>
        <location evidence="1">Membrane</location>
        <topology evidence="1">Multi-pass membrane protein</topology>
    </subcellularLocation>
</comment>
<proteinExistence type="inferred from homology"/>
<evidence type="ECO:0000256" key="8">
    <source>
        <dbReference type="PROSITE-ProRule" id="PRU00282"/>
    </source>
</evidence>
<keyword evidence="7 8" id="KW-0472">Membrane</keyword>
<reference evidence="10 11" key="1">
    <citation type="submission" date="2018-06" db="EMBL/GenBank/DDBJ databases">
        <title>The Genome of Cuscuta australis (Dodder) Provides Insight into the Evolution of Plant Parasitism.</title>
        <authorList>
            <person name="Liu H."/>
        </authorList>
    </citation>
    <scope>NUCLEOTIDE SEQUENCE [LARGE SCALE GENOMIC DNA]</scope>
    <source>
        <strain evidence="11">cv. Yunnan</strain>
        <tissue evidence="10">Vines</tissue>
    </source>
</reference>
<evidence type="ECO:0000256" key="1">
    <source>
        <dbReference type="ARBA" id="ARBA00004141"/>
    </source>
</evidence>
<comment type="similarity">
    <text evidence="2 9">Belongs to the mitochondrial carrier (TC 2.A.29) family.</text>
</comment>
<organism evidence="10 11">
    <name type="scientific">Cuscuta australis</name>
    <dbReference type="NCBI Taxonomy" id="267555"/>
    <lineage>
        <taxon>Eukaryota</taxon>
        <taxon>Viridiplantae</taxon>
        <taxon>Streptophyta</taxon>
        <taxon>Embryophyta</taxon>
        <taxon>Tracheophyta</taxon>
        <taxon>Spermatophyta</taxon>
        <taxon>Magnoliopsida</taxon>
        <taxon>eudicotyledons</taxon>
        <taxon>Gunneridae</taxon>
        <taxon>Pentapetalae</taxon>
        <taxon>asterids</taxon>
        <taxon>lamiids</taxon>
        <taxon>Solanales</taxon>
        <taxon>Convolvulaceae</taxon>
        <taxon>Cuscuteae</taxon>
        <taxon>Cuscuta</taxon>
        <taxon>Cuscuta subgen. Grammica</taxon>
        <taxon>Cuscuta sect. Cleistogrammica</taxon>
    </lineage>
</organism>
<dbReference type="GO" id="GO:0016020">
    <property type="term" value="C:membrane"/>
    <property type="evidence" value="ECO:0007669"/>
    <property type="project" value="UniProtKB-SubCell"/>
</dbReference>
<gene>
    <name evidence="10" type="ORF">DM860_003113</name>
</gene>
<keyword evidence="5" id="KW-0677">Repeat</keyword>
<dbReference type="SUPFAM" id="SSF103506">
    <property type="entry name" value="Mitochondrial carrier"/>
    <property type="match status" value="1"/>
</dbReference>
<dbReference type="InterPro" id="IPR018108">
    <property type="entry name" value="MCP_transmembrane"/>
</dbReference>
<evidence type="ECO:0000256" key="7">
    <source>
        <dbReference type="ARBA" id="ARBA00023136"/>
    </source>
</evidence>
<dbReference type="Proteomes" id="UP000249390">
    <property type="component" value="Unassembled WGS sequence"/>
</dbReference>
<evidence type="ECO:0000256" key="4">
    <source>
        <dbReference type="ARBA" id="ARBA00022692"/>
    </source>
</evidence>
<dbReference type="PROSITE" id="PS50920">
    <property type="entry name" value="SOLCAR"/>
    <property type="match status" value="1"/>
</dbReference>
<dbReference type="InterPro" id="IPR023395">
    <property type="entry name" value="MCP_dom_sf"/>
</dbReference>
<comment type="caution">
    <text evidence="10">The sequence shown here is derived from an EMBL/GenBank/DDBJ whole genome shotgun (WGS) entry which is preliminary data.</text>
</comment>
<evidence type="ECO:0000313" key="10">
    <source>
        <dbReference type="EMBL" id="RAL39580.1"/>
    </source>
</evidence>
<feature type="repeat" description="Solcar" evidence="8">
    <location>
        <begin position="8"/>
        <end position="94"/>
    </location>
</feature>
<keyword evidence="3 9" id="KW-0813">Transport</keyword>
<dbReference type="AlphaFoldDB" id="A0A328D3C5"/>
<dbReference type="EMBL" id="NQVE01000200">
    <property type="protein sequence ID" value="RAL39580.1"/>
    <property type="molecule type" value="Genomic_DNA"/>
</dbReference>
<keyword evidence="11" id="KW-1185">Reference proteome</keyword>
<evidence type="ECO:0000256" key="6">
    <source>
        <dbReference type="ARBA" id="ARBA00022989"/>
    </source>
</evidence>
<evidence type="ECO:0000256" key="5">
    <source>
        <dbReference type="ARBA" id="ARBA00022737"/>
    </source>
</evidence>
<dbReference type="PANTHER" id="PTHR45667">
    <property type="entry name" value="S-ADENOSYLMETHIONINE MITOCHONDRIAL CARRIER PROTEIN"/>
    <property type="match status" value="1"/>
</dbReference>
<protein>
    <submittedName>
        <fullName evidence="10">Uncharacterized protein</fullName>
    </submittedName>
</protein>
<dbReference type="Pfam" id="PF00153">
    <property type="entry name" value="Mito_carr"/>
    <property type="match status" value="2"/>
</dbReference>
<sequence>MNEMLKDQTFAIHLVAGAWATAFSSALTCPLDTLKVLVQVGSDPSKKLTTAQVLYRVKTLSGISGLYSGLGWLAVGRTFGLGARFGIYELLTSFYKDGRKNNYLSVSEALMAGMVSGVAESLITSPFELTKLRAQVTSAFQIPQTESNMKINQVSPLIERLLHGYSPNTKVLNNSARLLAILSNNHPNLVYDMRQYPWMMTGCGRPPSVYHVRRPSEVISLEGWGTLWKGMRSGIVRDSIFSGIFFSIWQLLHEAMLTWKAVGMTPIPRYDEDVGPLSPFSVSLAAGFSGSLAAAASHSFDTAKSRSQCIVVPKYLSKERKFLKWELPGKRFERWTGIHPSDRSLLYRGISLRMARSGFASFLLVGSYFLAVDQLSLLSEGVL</sequence>
<evidence type="ECO:0000313" key="11">
    <source>
        <dbReference type="Proteomes" id="UP000249390"/>
    </source>
</evidence>
<evidence type="ECO:0000256" key="3">
    <source>
        <dbReference type="ARBA" id="ARBA00022448"/>
    </source>
</evidence>